<dbReference type="GO" id="GO:0022625">
    <property type="term" value="C:cytosolic large ribosomal subunit"/>
    <property type="evidence" value="ECO:0007669"/>
    <property type="project" value="TreeGrafter"/>
</dbReference>
<evidence type="ECO:0000256" key="2">
    <source>
        <dbReference type="ARBA" id="ARBA00022980"/>
    </source>
</evidence>
<evidence type="ECO:0000256" key="3">
    <source>
        <dbReference type="ARBA" id="ARBA00023274"/>
    </source>
</evidence>
<dbReference type="Pfam" id="PF00428">
    <property type="entry name" value="Ribosomal_60s"/>
    <property type="match status" value="1"/>
</dbReference>
<reference evidence="5" key="1">
    <citation type="submission" date="2021-01" db="EMBL/GenBank/DDBJ databases">
        <authorList>
            <person name="Corre E."/>
            <person name="Pelletier E."/>
            <person name="Niang G."/>
            <person name="Scheremetjew M."/>
            <person name="Finn R."/>
            <person name="Kale V."/>
            <person name="Holt S."/>
            <person name="Cochrane G."/>
            <person name="Meng A."/>
            <person name="Brown T."/>
            <person name="Cohen L."/>
        </authorList>
    </citation>
    <scope>NUCLEOTIDE SEQUENCE</scope>
    <source>
        <strain evidence="5">CCMP3328</strain>
    </source>
</reference>
<evidence type="ECO:0008006" key="6">
    <source>
        <dbReference type="Google" id="ProtNLM"/>
    </source>
</evidence>
<sequence length="122" mass="12408">MDSLTKAQKDEFATAFAILALYDGGADVTSEQINNLLEATGNTEVEAFYPIIFANYLGTPEKIGELIATPGGSGGGGGGGGGAGGEAAAEEEEKEEEKVEEEEMDLGGGMDMFGGDEGGGDY</sequence>
<keyword evidence="3" id="KW-0687">Ribonucleoprotein</keyword>
<dbReference type="EMBL" id="HBEF01013936">
    <property type="protein sequence ID" value="CAD8336595.1"/>
    <property type="molecule type" value="Transcribed_RNA"/>
</dbReference>
<feature type="compositionally biased region" description="Gly residues" evidence="4">
    <location>
        <begin position="106"/>
        <end position="122"/>
    </location>
</feature>
<accession>A0A7R9ZMW8</accession>
<dbReference type="GO" id="GO:0030295">
    <property type="term" value="F:protein kinase activator activity"/>
    <property type="evidence" value="ECO:0007669"/>
    <property type="project" value="TreeGrafter"/>
</dbReference>
<feature type="region of interest" description="Disordered" evidence="4">
    <location>
        <begin position="67"/>
        <end position="122"/>
    </location>
</feature>
<comment type="similarity">
    <text evidence="1">Belongs to the eukaryotic ribosomal protein P1/P2 family.</text>
</comment>
<dbReference type="GO" id="GO:0003735">
    <property type="term" value="F:structural constituent of ribosome"/>
    <property type="evidence" value="ECO:0007669"/>
    <property type="project" value="TreeGrafter"/>
</dbReference>
<protein>
    <recommendedName>
        <fullName evidence="6">60S acidic ribosomal protein P1</fullName>
    </recommendedName>
</protein>
<keyword evidence="2" id="KW-0689">Ribosomal protein</keyword>
<dbReference type="InterPro" id="IPR038716">
    <property type="entry name" value="P1/P2_N_sf"/>
</dbReference>
<gene>
    <name evidence="5" type="ORF">CAUS1442_LOCUS8723</name>
</gene>
<evidence type="ECO:0000256" key="4">
    <source>
        <dbReference type="SAM" id="MobiDB-lite"/>
    </source>
</evidence>
<dbReference type="PANTHER" id="PTHR45696:SF10">
    <property type="entry name" value="LARGE RIBOSOMAL SUBUNIT PROTEIN P1"/>
    <property type="match status" value="1"/>
</dbReference>
<proteinExistence type="inferred from homology"/>
<dbReference type="GO" id="GO:0002181">
    <property type="term" value="P:cytoplasmic translation"/>
    <property type="evidence" value="ECO:0007669"/>
    <property type="project" value="TreeGrafter"/>
</dbReference>
<dbReference type="Gene3D" id="1.10.10.1410">
    <property type="match status" value="1"/>
</dbReference>
<name>A0A7R9ZMW8_9STRA</name>
<dbReference type="PANTHER" id="PTHR45696">
    <property type="entry name" value="60S ACIDIC RIBOSOMAL PROTEIN P1"/>
    <property type="match status" value="1"/>
</dbReference>
<evidence type="ECO:0000313" key="5">
    <source>
        <dbReference type="EMBL" id="CAD8336595.1"/>
    </source>
</evidence>
<feature type="compositionally biased region" description="Acidic residues" evidence="4">
    <location>
        <begin position="88"/>
        <end position="105"/>
    </location>
</feature>
<dbReference type="AlphaFoldDB" id="A0A7R9ZMW8"/>
<feature type="compositionally biased region" description="Gly residues" evidence="4">
    <location>
        <begin position="71"/>
        <end position="85"/>
    </location>
</feature>
<dbReference type="GO" id="GO:0043021">
    <property type="term" value="F:ribonucleoprotein complex binding"/>
    <property type="evidence" value="ECO:0007669"/>
    <property type="project" value="TreeGrafter"/>
</dbReference>
<organism evidence="5">
    <name type="scientific">Craspedostauros australis</name>
    <dbReference type="NCBI Taxonomy" id="1486917"/>
    <lineage>
        <taxon>Eukaryota</taxon>
        <taxon>Sar</taxon>
        <taxon>Stramenopiles</taxon>
        <taxon>Ochrophyta</taxon>
        <taxon>Bacillariophyta</taxon>
        <taxon>Bacillariophyceae</taxon>
        <taxon>Bacillariophycidae</taxon>
        <taxon>Naviculales</taxon>
        <taxon>Naviculaceae</taxon>
        <taxon>Craspedostauros</taxon>
    </lineage>
</organism>
<evidence type="ECO:0000256" key="1">
    <source>
        <dbReference type="ARBA" id="ARBA00005436"/>
    </source>
</evidence>